<dbReference type="InterPro" id="IPR036148">
    <property type="entry name" value="MmgE/PrpD_sf"/>
</dbReference>
<comment type="caution">
    <text evidence="3">The sequence shown here is derived from an EMBL/GenBank/DDBJ whole genome shotgun (WGS) entry which is preliminary data.</text>
</comment>
<dbReference type="Gene3D" id="1.10.4100.10">
    <property type="entry name" value="2-methylcitrate dehydratase PrpD"/>
    <property type="match status" value="1"/>
</dbReference>
<dbReference type="InterPro" id="IPR005656">
    <property type="entry name" value="MmgE_PrpD"/>
</dbReference>
<feature type="non-terminal residue" evidence="3">
    <location>
        <position position="1"/>
    </location>
</feature>
<evidence type="ECO:0000256" key="1">
    <source>
        <dbReference type="ARBA" id="ARBA00006174"/>
    </source>
</evidence>
<dbReference type="GO" id="GO:0016829">
    <property type="term" value="F:lyase activity"/>
    <property type="evidence" value="ECO:0007669"/>
    <property type="project" value="InterPro"/>
</dbReference>
<dbReference type="EMBL" id="DRMJ01000169">
    <property type="protein sequence ID" value="HHL42655.1"/>
    <property type="molecule type" value="Genomic_DNA"/>
</dbReference>
<evidence type="ECO:0000313" key="3">
    <source>
        <dbReference type="EMBL" id="HHL42655.1"/>
    </source>
</evidence>
<dbReference type="SUPFAM" id="SSF103378">
    <property type="entry name" value="2-methylcitrate dehydratase PrpD"/>
    <property type="match status" value="1"/>
</dbReference>
<dbReference type="InterPro" id="IPR042183">
    <property type="entry name" value="MmgE/PrpD_sf_1"/>
</dbReference>
<evidence type="ECO:0000259" key="2">
    <source>
        <dbReference type="Pfam" id="PF19305"/>
    </source>
</evidence>
<dbReference type="Gene3D" id="3.30.1330.120">
    <property type="entry name" value="2-methylcitrate dehydratase PrpD"/>
    <property type="match status" value="1"/>
</dbReference>
<proteinExistence type="inferred from homology"/>
<dbReference type="InterPro" id="IPR045337">
    <property type="entry name" value="MmgE_PrpD_C"/>
</dbReference>
<feature type="domain" description="MmgE/PrpD C-terminal" evidence="2">
    <location>
        <begin position="7"/>
        <end position="109"/>
    </location>
</feature>
<dbReference type="PANTHER" id="PTHR16943:SF8">
    <property type="entry name" value="2-METHYLCITRATE DEHYDRATASE"/>
    <property type="match status" value="1"/>
</dbReference>
<gene>
    <name evidence="3" type="ORF">ENJ42_03470</name>
</gene>
<dbReference type="Proteomes" id="UP000885830">
    <property type="component" value="Unassembled WGS sequence"/>
</dbReference>
<accession>A0A7C5M2Q4</accession>
<dbReference type="InterPro" id="IPR042188">
    <property type="entry name" value="MmgE/PrpD_sf_2"/>
</dbReference>
<comment type="similarity">
    <text evidence="1">Belongs to the PrpD family.</text>
</comment>
<reference evidence="3" key="1">
    <citation type="journal article" date="2020" name="mSystems">
        <title>Genome- and Community-Level Interaction Insights into Carbon Utilization and Element Cycling Functions of Hydrothermarchaeota in Hydrothermal Sediment.</title>
        <authorList>
            <person name="Zhou Z."/>
            <person name="Liu Y."/>
            <person name="Xu W."/>
            <person name="Pan J."/>
            <person name="Luo Z.H."/>
            <person name="Li M."/>
        </authorList>
    </citation>
    <scope>NUCLEOTIDE SEQUENCE [LARGE SCALE GENOMIC DNA]</scope>
    <source>
        <strain evidence="3">HyVt-485</strain>
    </source>
</reference>
<organism evidence="3">
    <name type="scientific">Hellea balneolensis</name>
    <dbReference type="NCBI Taxonomy" id="287478"/>
    <lineage>
        <taxon>Bacteria</taxon>
        <taxon>Pseudomonadati</taxon>
        <taxon>Pseudomonadota</taxon>
        <taxon>Alphaproteobacteria</taxon>
        <taxon>Maricaulales</taxon>
        <taxon>Robiginitomaculaceae</taxon>
        <taxon>Hellea</taxon>
    </lineage>
</organism>
<protein>
    <submittedName>
        <fullName evidence="3">MmgE/PrpD family protein</fullName>
    </submittedName>
</protein>
<name>A0A7C5M2Q4_9PROT</name>
<dbReference type="AlphaFoldDB" id="A0A7C5M2Q4"/>
<dbReference type="PANTHER" id="PTHR16943">
    <property type="entry name" value="2-METHYLCITRATE DEHYDRATASE-RELATED"/>
    <property type="match status" value="1"/>
</dbReference>
<sequence length="146" mass="16127">RKAVPDMTANYARLSFAYLAAMTLKTGSVALQDFTPKSLNDREILDAAAKVNVEINHITDPAEFVPQHVRAELIDGRELKASIDVLFGSPAYPLTHQQHLEKFEKCVAFGLRYINAHQTAMGLIDLVDKLEDLTGCRELFALAAGK</sequence>
<dbReference type="Pfam" id="PF19305">
    <property type="entry name" value="MmgE_PrpD_C"/>
    <property type="match status" value="1"/>
</dbReference>